<dbReference type="Pfam" id="PF06695">
    <property type="entry name" value="Sm_multidrug_ex"/>
    <property type="match status" value="1"/>
</dbReference>
<dbReference type="EMBL" id="CP002069">
    <property type="protein sequence ID" value="ADI74790.1"/>
    <property type="molecule type" value="Genomic_DNA"/>
</dbReference>
<dbReference type="KEGG" id="mev:Metev_1960"/>
<evidence type="ECO:0000256" key="1">
    <source>
        <dbReference type="SAM" id="Phobius"/>
    </source>
</evidence>
<dbReference type="HOGENOM" id="CLU_075669_1_0_2"/>
<keyword evidence="1" id="KW-0812">Transmembrane</keyword>
<dbReference type="PANTHER" id="PTHR36007:SF2">
    <property type="entry name" value="TRANSPORT PROTEIN-RELATED"/>
    <property type="match status" value="1"/>
</dbReference>
<keyword evidence="1" id="KW-0472">Membrane</keyword>
<sequence>MVFREFLVETFNVMPPWMSTFLLSALPFSELRGSIPVALVIYEMNPVLAYLMAVLGNMLPVIPILLFLGPVSNSLRRFRLWDNFFTWLFERTHKRHSEKFEKYGTLALVMFVSIPLPVTGAWTGCVASFVFGIKFRHALLAILSGVLISGIIVTSLVLSGIGVVGIVN</sequence>
<keyword evidence="3" id="KW-1185">Reference proteome</keyword>
<accession>D7EAB9</accession>
<protein>
    <submittedName>
        <fullName evidence="2">Putative small multi-drug export</fullName>
    </submittedName>
</protein>
<feature type="transmembrane region" description="Helical" evidence="1">
    <location>
        <begin position="139"/>
        <end position="167"/>
    </location>
</feature>
<evidence type="ECO:0000313" key="2">
    <source>
        <dbReference type="EMBL" id="ADI74790.1"/>
    </source>
</evidence>
<feature type="transmembrane region" description="Helical" evidence="1">
    <location>
        <begin position="21"/>
        <end position="42"/>
    </location>
</feature>
<reference evidence="2 3" key="1">
    <citation type="submission" date="2010-06" db="EMBL/GenBank/DDBJ databases">
        <title>Complete sequence chromosome of Methanohalobium evestigatum Z-7303.</title>
        <authorList>
            <consortium name="US DOE Joint Genome Institute"/>
            <person name="Lucas S."/>
            <person name="Copeland A."/>
            <person name="Lapidus A."/>
            <person name="Cheng J.-F."/>
            <person name="Bruce D."/>
            <person name="Goodwin L."/>
            <person name="Pitluck S."/>
            <person name="Saunders E."/>
            <person name="Detter J.C."/>
            <person name="Han C."/>
            <person name="Tapia R."/>
            <person name="Land M."/>
            <person name="Hauser L."/>
            <person name="Kyrpides N."/>
            <person name="Mikhailova N."/>
            <person name="Sieprawska-Lupa M."/>
            <person name="Whitman W.B."/>
            <person name="Anderson I."/>
            <person name="Woyke T."/>
        </authorList>
    </citation>
    <scope>NUCLEOTIDE SEQUENCE [LARGE SCALE GENOMIC DNA]</scope>
    <source>
        <strain evidence="3">ATCC BAA-1072 / DSM 3721 / NBRC 107634 / OCM 161 / Z-7303</strain>
    </source>
</reference>
<dbReference type="GeneID" id="9347619"/>
<feature type="transmembrane region" description="Helical" evidence="1">
    <location>
        <begin position="48"/>
        <end position="69"/>
    </location>
</feature>
<organism evidence="2 3">
    <name type="scientific">Methanohalobium evestigatum (strain ATCC BAA-1072 / DSM 3721 / NBRC 107634 / OCM 161 / Z-7303)</name>
    <dbReference type="NCBI Taxonomy" id="644295"/>
    <lineage>
        <taxon>Archaea</taxon>
        <taxon>Methanobacteriati</taxon>
        <taxon>Methanobacteriota</taxon>
        <taxon>Stenosarchaea group</taxon>
        <taxon>Methanomicrobia</taxon>
        <taxon>Methanosarcinales</taxon>
        <taxon>Methanosarcinaceae</taxon>
        <taxon>Methanohalobium</taxon>
    </lineage>
</organism>
<dbReference type="PANTHER" id="PTHR36007">
    <property type="entry name" value="TRANSPORT PROTEIN-RELATED"/>
    <property type="match status" value="1"/>
</dbReference>
<dbReference type="InterPro" id="IPR009577">
    <property type="entry name" value="Sm_multidrug_ex"/>
</dbReference>
<dbReference type="OrthoDB" id="116567at2157"/>
<keyword evidence="1" id="KW-1133">Transmembrane helix</keyword>
<dbReference type="Proteomes" id="UP000000391">
    <property type="component" value="Chromosome"/>
</dbReference>
<name>D7EAB9_METEZ</name>
<dbReference type="RefSeq" id="WP_013195355.1">
    <property type="nucleotide sequence ID" value="NC_014253.1"/>
</dbReference>
<gene>
    <name evidence="2" type="ordered locus">Metev_1960</name>
</gene>
<dbReference type="AlphaFoldDB" id="D7EAB9"/>
<feature type="transmembrane region" description="Helical" evidence="1">
    <location>
        <begin position="103"/>
        <end position="133"/>
    </location>
</feature>
<dbReference type="STRING" id="644295.Metev_1960"/>
<evidence type="ECO:0000313" key="3">
    <source>
        <dbReference type="Proteomes" id="UP000000391"/>
    </source>
</evidence>
<proteinExistence type="predicted"/>